<dbReference type="AlphaFoldDB" id="A0A511XMV9"/>
<evidence type="ECO:0000313" key="3">
    <source>
        <dbReference type="Proteomes" id="UP000321746"/>
    </source>
</evidence>
<name>A0A511XMV9_9PROT</name>
<feature type="region of interest" description="Disordered" evidence="1">
    <location>
        <begin position="58"/>
        <end position="79"/>
    </location>
</feature>
<proteinExistence type="predicted"/>
<feature type="compositionally biased region" description="Basic and acidic residues" evidence="1">
    <location>
        <begin position="60"/>
        <end position="71"/>
    </location>
</feature>
<accession>A0A511XMV9</accession>
<sequence length="79" mass="8145">MTTLSNISGTSYAVLAMQHKARTSGSPTTVADTNINATGKRSHGSSLSIGLDATGNVITEEDRSKADKDETSASVNLFG</sequence>
<dbReference type="Proteomes" id="UP000321746">
    <property type="component" value="Unassembled WGS sequence"/>
</dbReference>
<evidence type="ECO:0000313" key="2">
    <source>
        <dbReference type="EMBL" id="GEN64256.1"/>
    </source>
</evidence>
<protein>
    <submittedName>
        <fullName evidence="2">Uncharacterized protein</fullName>
    </submittedName>
</protein>
<comment type="caution">
    <text evidence="2">The sequence shown here is derived from an EMBL/GenBank/DDBJ whole genome shotgun (WGS) entry which is preliminary data.</text>
</comment>
<dbReference type="RefSeq" id="WP_146890379.1">
    <property type="nucleotide sequence ID" value="NZ_BJYG01000037.1"/>
</dbReference>
<organism evidence="2 3">
    <name type="scientific">Acetobacter oeni</name>
    <dbReference type="NCBI Taxonomy" id="304077"/>
    <lineage>
        <taxon>Bacteria</taxon>
        <taxon>Pseudomonadati</taxon>
        <taxon>Pseudomonadota</taxon>
        <taxon>Alphaproteobacteria</taxon>
        <taxon>Acetobacterales</taxon>
        <taxon>Acetobacteraceae</taxon>
        <taxon>Acetobacter</taxon>
    </lineage>
</organism>
<reference evidence="2 3" key="1">
    <citation type="submission" date="2019-07" db="EMBL/GenBank/DDBJ databases">
        <title>Whole genome shotgun sequence of Acetobacter oeni NBRC 105207.</title>
        <authorList>
            <person name="Hosoyama A."/>
            <person name="Uohara A."/>
            <person name="Ohji S."/>
            <person name="Ichikawa N."/>
        </authorList>
    </citation>
    <scope>NUCLEOTIDE SEQUENCE [LARGE SCALE GENOMIC DNA]</scope>
    <source>
        <strain evidence="2 3">NBRC 105207</strain>
    </source>
</reference>
<dbReference type="EMBL" id="BJYG01000037">
    <property type="protein sequence ID" value="GEN64256.1"/>
    <property type="molecule type" value="Genomic_DNA"/>
</dbReference>
<gene>
    <name evidence="2" type="ORF">AOE01nite_24800</name>
</gene>
<keyword evidence="3" id="KW-1185">Reference proteome</keyword>
<dbReference type="OrthoDB" id="7225946at2"/>
<evidence type="ECO:0000256" key="1">
    <source>
        <dbReference type="SAM" id="MobiDB-lite"/>
    </source>
</evidence>